<sequence length="333" mass="36995">MAAAASRFLPAAFQDRAAGARVDSVRLKYRRGVDGRLKVTCTVEWQQDKDKFFTPDASASGHESAVESTSKASTIKSSNCTCTHPEEDKTLTRRCDGPCERLLNVNQLSLMGQCEHAVCRGCLETAPRIENCFGVLGCPNNNCYLIDEAGLCPDRAKRLAQYRKVYHLPTPSQSSSSLGQSSNSSYSKLQSYLSTSSSVTSFEPVNTRPRTPNGRTFAKAISHPVSVTLAIFRDQKDGTQFLQKQFYEMPSHISVGAALRSCITENRDLADVMTNLAHRCYIGPSNFIKVLDRTTWTPVPIDAVEPLYKLEDDEMRLMLIVDLVGLPTRRRRN</sequence>
<reference evidence="1" key="1">
    <citation type="journal article" date="2013" name="Genetics">
        <title>The draft genome and transcriptome of Panagrellus redivivus are shaped by the harsh demands of a free-living lifestyle.</title>
        <authorList>
            <person name="Srinivasan J."/>
            <person name="Dillman A.R."/>
            <person name="Macchietto M.G."/>
            <person name="Heikkinen L."/>
            <person name="Lakso M."/>
            <person name="Fracchia K.M."/>
            <person name="Antoshechkin I."/>
            <person name="Mortazavi A."/>
            <person name="Wong G."/>
            <person name="Sternberg P.W."/>
        </authorList>
    </citation>
    <scope>NUCLEOTIDE SEQUENCE [LARGE SCALE GENOMIC DNA]</scope>
    <source>
        <strain evidence="1">MT8872</strain>
    </source>
</reference>
<dbReference type="AlphaFoldDB" id="A0A7E4W0J3"/>
<protein>
    <submittedName>
        <fullName evidence="2">RING-type domain-containing protein</fullName>
    </submittedName>
</protein>
<keyword evidence="1" id="KW-1185">Reference proteome</keyword>
<dbReference type="Proteomes" id="UP000492821">
    <property type="component" value="Unassembled WGS sequence"/>
</dbReference>
<organism evidence="1 2">
    <name type="scientific">Panagrellus redivivus</name>
    <name type="common">Microworm</name>
    <dbReference type="NCBI Taxonomy" id="6233"/>
    <lineage>
        <taxon>Eukaryota</taxon>
        <taxon>Metazoa</taxon>
        <taxon>Ecdysozoa</taxon>
        <taxon>Nematoda</taxon>
        <taxon>Chromadorea</taxon>
        <taxon>Rhabditida</taxon>
        <taxon>Tylenchina</taxon>
        <taxon>Panagrolaimomorpha</taxon>
        <taxon>Panagrolaimoidea</taxon>
        <taxon>Panagrolaimidae</taxon>
        <taxon>Panagrellus</taxon>
    </lineage>
</organism>
<evidence type="ECO:0000313" key="1">
    <source>
        <dbReference type="Proteomes" id="UP000492821"/>
    </source>
</evidence>
<dbReference type="PANTHER" id="PTHR31430:SF4">
    <property type="entry name" value="RING-TYPE DOMAIN-CONTAINING PROTEIN"/>
    <property type="match status" value="1"/>
</dbReference>
<dbReference type="PANTHER" id="PTHR31430">
    <property type="entry name" value="PROTEIN CBG22332-RELATED"/>
    <property type="match status" value="1"/>
</dbReference>
<evidence type="ECO:0000313" key="2">
    <source>
        <dbReference type="WBParaSite" id="Pan_g541.t1"/>
    </source>
</evidence>
<accession>A0A7E4W0J3</accession>
<name>A0A7E4W0J3_PANRE</name>
<proteinExistence type="predicted"/>
<dbReference type="WBParaSite" id="Pan_g541.t1">
    <property type="protein sequence ID" value="Pan_g541.t1"/>
    <property type="gene ID" value="Pan_g541"/>
</dbReference>
<reference evidence="2" key="2">
    <citation type="submission" date="2020-10" db="UniProtKB">
        <authorList>
            <consortium name="WormBaseParasite"/>
        </authorList>
    </citation>
    <scope>IDENTIFICATION</scope>
</reference>